<dbReference type="AlphaFoldDB" id="A0A6N2MTS0"/>
<dbReference type="PANTHER" id="PTHR31642">
    <property type="entry name" value="TRICHOTHECENE 3-O-ACETYLTRANSFERASE"/>
    <property type="match status" value="1"/>
</dbReference>
<dbReference type="GO" id="GO:0016747">
    <property type="term" value="F:acyltransferase activity, transferring groups other than amino-acyl groups"/>
    <property type="evidence" value="ECO:0007669"/>
    <property type="project" value="TreeGrafter"/>
</dbReference>
<accession>A0A6N2MTS0</accession>
<organism evidence="2">
    <name type="scientific">Salix viminalis</name>
    <name type="common">Common osier</name>
    <name type="synonym">Basket willow</name>
    <dbReference type="NCBI Taxonomy" id="40686"/>
    <lineage>
        <taxon>Eukaryota</taxon>
        <taxon>Viridiplantae</taxon>
        <taxon>Streptophyta</taxon>
        <taxon>Embryophyta</taxon>
        <taxon>Tracheophyta</taxon>
        <taxon>Spermatophyta</taxon>
        <taxon>Magnoliopsida</taxon>
        <taxon>eudicotyledons</taxon>
        <taxon>Gunneridae</taxon>
        <taxon>Pentapetalae</taxon>
        <taxon>rosids</taxon>
        <taxon>fabids</taxon>
        <taxon>Malpighiales</taxon>
        <taxon>Salicaceae</taxon>
        <taxon>Saliceae</taxon>
        <taxon>Salix</taxon>
    </lineage>
</organism>
<dbReference type="Pfam" id="PF02458">
    <property type="entry name" value="Transferase"/>
    <property type="match status" value="1"/>
</dbReference>
<evidence type="ECO:0000256" key="1">
    <source>
        <dbReference type="ARBA" id="ARBA00009861"/>
    </source>
</evidence>
<gene>
    <name evidence="2" type="ORF">SVIM_LOCUS418197</name>
</gene>
<dbReference type="InterPro" id="IPR023213">
    <property type="entry name" value="CAT-like_dom_sf"/>
</dbReference>
<dbReference type="PANTHER" id="PTHR31642:SF299">
    <property type="entry name" value="OS02G0653400 PROTEIN"/>
    <property type="match status" value="1"/>
</dbReference>
<comment type="similarity">
    <text evidence="1">Belongs to the plant acyltransferase family.</text>
</comment>
<name>A0A6N2MTS0_SALVM</name>
<dbReference type="InterPro" id="IPR050317">
    <property type="entry name" value="Plant_Fungal_Acyltransferase"/>
</dbReference>
<proteinExistence type="inferred from homology"/>
<reference evidence="2" key="1">
    <citation type="submission" date="2019-03" db="EMBL/GenBank/DDBJ databases">
        <authorList>
            <person name="Mank J."/>
            <person name="Almeida P."/>
        </authorList>
    </citation>
    <scope>NUCLEOTIDE SEQUENCE</scope>
    <source>
        <strain evidence="2">78183</strain>
    </source>
</reference>
<evidence type="ECO:0000313" key="2">
    <source>
        <dbReference type="EMBL" id="VFU57765.1"/>
    </source>
</evidence>
<dbReference type="Gene3D" id="3.30.559.10">
    <property type="entry name" value="Chloramphenicol acetyltransferase-like domain"/>
    <property type="match status" value="1"/>
</dbReference>
<protein>
    <submittedName>
        <fullName evidence="2">Uncharacterized protein</fullName>
    </submittedName>
</protein>
<sequence>MAMSQITGESLPKVQIEGVQTVVPSKVTDPREMCLVKDPVSSDIFRGCLNIVLCYREAGEEGSGGLVAGWIKESLGRAMQDQPMLSGRLRRVEDGNGELEMVPNDTGVRLVDAKIEMSLQEFLGLEEREKAEVELVFWKDIDEQNPIFSPLLYVQVTDFQCGGYSIGISSSILLADHIIIDNFLSRWSGIQEKLLPNNSINGLGKSMFYIPNLRNTSSSPNNAMSTTPGKRSGQTLIFKIAGDGEIEGVKNESWKSAVSHCIQEAEHKLGGEMPAGFSLLVKESPEVIRIQNCKKNELVKSNLNFRCQEITLDDLGVKELAFRHGNKPAHVSCWIGSAVDGLVMAIPSSNEKNTSDFNVMVTIPEGN</sequence>
<dbReference type="EMBL" id="CAADRP010001963">
    <property type="protein sequence ID" value="VFU57765.1"/>
    <property type="molecule type" value="Genomic_DNA"/>
</dbReference>